<accession>A0A917BFH3</accession>
<evidence type="ECO:0000313" key="2">
    <source>
        <dbReference type="Proteomes" id="UP000598775"/>
    </source>
</evidence>
<dbReference type="Proteomes" id="UP000598775">
    <property type="component" value="Unassembled WGS sequence"/>
</dbReference>
<sequence length="110" mass="12357">MFATIFGRNFAESALLPPGRLEFVGEATPGVQPHAGLDSAAGAGPVVRKHGCDETELRRVRAPDGVGFGMEHFHHLYWSEDFLLNDWCVRVYDFEKGRSASRAYCSWRDR</sequence>
<dbReference type="EMBL" id="BMGP01000010">
    <property type="protein sequence ID" value="GGF41564.1"/>
    <property type="molecule type" value="Genomic_DNA"/>
</dbReference>
<proteinExistence type="predicted"/>
<comment type="caution">
    <text evidence="1">The sequence shown here is derived from an EMBL/GenBank/DDBJ whole genome shotgun (WGS) entry which is preliminary data.</text>
</comment>
<name>A0A917BFH3_9MICO</name>
<organism evidence="1 2">
    <name type="scientific">Subtercola lobariae</name>
    <dbReference type="NCBI Taxonomy" id="1588641"/>
    <lineage>
        <taxon>Bacteria</taxon>
        <taxon>Bacillati</taxon>
        <taxon>Actinomycetota</taxon>
        <taxon>Actinomycetes</taxon>
        <taxon>Micrococcales</taxon>
        <taxon>Microbacteriaceae</taxon>
        <taxon>Subtercola</taxon>
    </lineage>
</organism>
<reference evidence="1 2" key="1">
    <citation type="journal article" date="2014" name="Int. J. Syst. Evol. Microbiol.">
        <title>Complete genome sequence of Corynebacterium casei LMG S-19264T (=DSM 44701T), isolated from a smear-ripened cheese.</title>
        <authorList>
            <consortium name="US DOE Joint Genome Institute (JGI-PGF)"/>
            <person name="Walter F."/>
            <person name="Albersmeier A."/>
            <person name="Kalinowski J."/>
            <person name="Ruckert C."/>
        </authorList>
    </citation>
    <scope>NUCLEOTIDE SEQUENCE [LARGE SCALE GENOMIC DNA]</scope>
    <source>
        <strain evidence="1 2">CGMCC 1.12976</strain>
    </source>
</reference>
<evidence type="ECO:0000313" key="1">
    <source>
        <dbReference type="EMBL" id="GGF41564.1"/>
    </source>
</evidence>
<keyword evidence="2" id="KW-1185">Reference proteome</keyword>
<gene>
    <name evidence="1" type="ORF">GCM10011399_37780</name>
</gene>
<protein>
    <submittedName>
        <fullName evidence="1">Uncharacterized protein</fullName>
    </submittedName>
</protein>
<dbReference type="AlphaFoldDB" id="A0A917BFH3"/>